<protein>
    <recommendedName>
        <fullName evidence="6">Mutator family transposase</fullName>
    </recommendedName>
</protein>
<organism evidence="7 8">
    <name type="scientific">Persephonella atlantica</name>
    <dbReference type="NCBI Taxonomy" id="2699429"/>
    <lineage>
        <taxon>Bacteria</taxon>
        <taxon>Pseudomonadati</taxon>
        <taxon>Aquificota</taxon>
        <taxon>Aquificia</taxon>
        <taxon>Aquificales</taxon>
        <taxon>Hydrogenothermaceae</taxon>
        <taxon>Persephonella</taxon>
    </lineage>
</organism>
<evidence type="ECO:0000256" key="1">
    <source>
        <dbReference type="ARBA" id="ARBA00002190"/>
    </source>
</evidence>
<comment type="caution">
    <text evidence="7">The sequence shown here is derived from an EMBL/GenBank/DDBJ whole genome shotgun (WGS) entry which is preliminary data.</text>
</comment>
<evidence type="ECO:0000313" key="8">
    <source>
        <dbReference type="Proteomes" id="UP000772812"/>
    </source>
</evidence>
<keyword evidence="6" id="KW-0814">Transposable element</keyword>
<dbReference type="Pfam" id="PF00872">
    <property type="entry name" value="Transposase_mut"/>
    <property type="match status" value="1"/>
</dbReference>
<evidence type="ECO:0000256" key="4">
    <source>
        <dbReference type="ARBA" id="ARBA00023125"/>
    </source>
</evidence>
<evidence type="ECO:0000313" key="7">
    <source>
        <dbReference type="EMBL" id="MBK3331499.1"/>
    </source>
</evidence>
<comment type="similarity">
    <text evidence="2 6">Belongs to the transposase mutator family.</text>
</comment>
<evidence type="ECO:0000256" key="3">
    <source>
        <dbReference type="ARBA" id="ARBA00022578"/>
    </source>
</evidence>
<dbReference type="EMBL" id="JAACYA010000001">
    <property type="protein sequence ID" value="MBK3331499.1"/>
    <property type="molecule type" value="Genomic_DNA"/>
</dbReference>
<dbReference type="PANTHER" id="PTHR33217:SF8">
    <property type="entry name" value="MUTATOR FAMILY TRANSPOSASE"/>
    <property type="match status" value="1"/>
</dbReference>
<reference evidence="7 8" key="1">
    <citation type="journal article" date="2021" name="Syst. Appl. Microbiol.">
        <title>Persephonella atlantica sp. nov.: How to adapt to physico-chemical gradients in high temperature hydrothermal habitats.</title>
        <authorList>
            <person name="Francois D.X."/>
            <person name="Godfroy A."/>
            <person name="Mathien C."/>
            <person name="Aube J."/>
            <person name="Cathalot C."/>
            <person name="Lesongeur F."/>
            <person name="L'Haridon S."/>
            <person name="Philippon X."/>
            <person name="Roussel E.G."/>
        </authorList>
    </citation>
    <scope>NUCLEOTIDE SEQUENCE [LARGE SCALE GENOMIC DNA]</scope>
    <source>
        <strain evidence="7 8">MO1340</strain>
    </source>
</reference>
<evidence type="ECO:0000256" key="2">
    <source>
        <dbReference type="ARBA" id="ARBA00010961"/>
    </source>
</evidence>
<accession>A0ABS1GEY5</accession>
<evidence type="ECO:0000256" key="5">
    <source>
        <dbReference type="ARBA" id="ARBA00023172"/>
    </source>
</evidence>
<dbReference type="InterPro" id="IPR001207">
    <property type="entry name" value="Transposase_mutator"/>
</dbReference>
<comment type="function">
    <text evidence="1 6">Required for the transposition of the insertion element.</text>
</comment>
<proteinExistence type="inferred from homology"/>
<keyword evidence="5 6" id="KW-0233">DNA recombination</keyword>
<name>A0ABS1GEY5_9AQUI</name>
<sequence>MDIGINRDGYKELLGFWLSETESASYWLKVLNKLKSRGVEDIIIFGVDGLAGISKAINNVIIKRLYSI</sequence>
<keyword evidence="3 6" id="KW-0815">Transposition</keyword>
<gene>
    <name evidence="7" type="ORF">GWK41_00290</name>
</gene>
<dbReference type="RefSeq" id="WP_200672921.1">
    <property type="nucleotide sequence ID" value="NZ_JAACYA010000001.1"/>
</dbReference>
<dbReference type="Proteomes" id="UP000772812">
    <property type="component" value="Unassembled WGS sequence"/>
</dbReference>
<evidence type="ECO:0000256" key="6">
    <source>
        <dbReference type="RuleBase" id="RU365089"/>
    </source>
</evidence>
<keyword evidence="8" id="KW-1185">Reference proteome</keyword>
<keyword evidence="4 6" id="KW-0238">DNA-binding</keyword>
<dbReference type="PANTHER" id="PTHR33217">
    <property type="entry name" value="TRANSPOSASE FOR INSERTION SEQUENCE ELEMENT IS1081"/>
    <property type="match status" value="1"/>
</dbReference>